<keyword evidence="2" id="KW-1185">Reference proteome</keyword>
<reference evidence="1 2" key="2">
    <citation type="journal article" date="2017" name="Sci. Rep.">
        <title>Ant-infecting Ophiocordyceps genomes reveal a high diversity of potential behavioral manipulation genes and a possible major role for enterotoxins.</title>
        <authorList>
            <person name="de Bekker C."/>
            <person name="Ohm R.A."/>
            <person name="Evans H.C."/>
            <person name="Brachmann A."/>
            <person name="Hughes D.P."/>
        </authorList>
    </citation>
    <scope>NUCLEOTIDE SEQUENCE [LARGE SCALE GENOMIC DNA]</scope>
    <source>
        <strain evidence="1 2">SC16a</strain>
    </source>
</reference>
<evidence type="ECO:0000313" key="2">
    <source>
        <dbReference type="Proteomes" id="UP000037136"/>
    </source>
</evidence>
<sequence>MIRTQDYYELYVETISNSDISSTHYLINARDRLPIERGLILGYVALSLADGLPPSDPCCLSSFLRKQPTSESFLLPIKADNPSSLPSPIKTSRPLSWPATNFPLCWSP</sequence>
<organism evidence="1 2">
    <name type="scientific">Ophiocordyceps unilateralis</name>
    <name type="common">Zombie-ant fungus</name>
    <name type="synonym">Torrubia unilateralis</name>
    <dbReference type="NCBI Taxonomy" id="268505"/>
    <lineage>
        <taxon>Eukaryota</taxon>
        <taxon>Fungi</taxon>
        <taxon>Dikarya</taxon>
        <taxon>Ascomycota</taxon>
        <taxon>Pezizomycotina</taxon>
        <taxon>Sordariomycetes</taxon>
        <taxon>Hypocreomycetidae</taxon>
        <taxon>Hypocreales</taxon>
        <taxon>Ophiocordycipitaceae</taxon>
        <taxon>Ophiocordyceps</taxon>
    </lineage>
</organism>
<gene>
    <name evidence="1" type="ORF">XA68_12599</name>
</gene>
<dbReference type="EMBL" id="LAZP02000213">
    <property type="protein sequence ID" value="PFH59259.1"/>
    <property type="molecule type" value="Genomic_DNA"/>
</dbReference>
<comment type="caution">
    <text evidence="1">The sequence shown here is derived from an EMBL/GenBank/DDBJ whole genome shotgun (WGS) entry which is preliminary data.</text>
</comment>
<name>A0A2A9PCY6_OPHUN</name>
<reference evidence="1 2" key="1">
    <citation type="journal article" date="2015" name="BMC Genomics">
        <title>Gene expression during zombie ant biting behavior reflects the complexity underlying fungal parasitic behavioral manipulation.</title>
        <authorList>
            <person name="de Bekker C."/>
            <person name="Ohm R.A."/>
            <person name="Loreto R.G."/>
            <person name="Sebastian A."/>
            <person name="Albert I."/>
            <person name="Merrow M."/>
            <person name="Brachmann A."/>
            <person name="Hughes D.P."/>
        </authorList>
    </citation>
    <scope>NUCLEOTIDE SEQUENCE [LARGE SCALE GENOMIC DNA]</scope>
    <source>
        <strain evidence="1 2">SC16a</strain>
    </source>
</reference>
<accession>A0A2A9PCY6</accession>
<dbReference type="AlphaFoldDB" id="A0A2A9PCY6"/>
<protein>
    <submittedName>
        <fullName evidence="1">Uncharacterized protein</fullName>
    </submittedName>
</protein>
<dbReference type="Proteomes" id="UP000037136">
    <property type="component" value="Unassembled WGS sequence"/>
</dbReference>
<proteinExistence type="predicted"/>
<evidence type="ECO:0000313" key="1">
    <source>
        <dbReference type="EMBL" id="PFH59259.1"/>
    </source>
</evidence>